<dbReference type="Gene3D" id="3.40.30.10">
    <property type="entry name" value="Glutaredoxin"/>
    <property type="match status" value="1"/>
</dbReference>
<dbReference type="GeneID" id="59237407"/>
<dbReference type="InterPro" id="IPR036249">
    <property type="entry name" value="Thioredoxin-like_sf"/>
</dbReference>
<evidence type="ECO:0000259" key="1">
    <source>
        <dbReference type="Pfam" id="PF00462"/>
    </source>
</evidence>
<dbReference type="PROSITE" id="PS51354">
    <property type="entry name" value="GLUTAREDOXIN_2"/>
    <property type="match status" value="1"/>
</dbReference>
<dbReference type="RefSeq" id="XP_037145374.1">
    <property type="nucleotide sequence ID" value="XM_037289479.1"/>
</dbReference>
<evidence type="ECO:0000313" key="2">
    <source>
        <dbReference type="EMBL" id="QLG73648.1"/>
    </source>
</evidence>
<evidence type="ECO:0000313" key="3">
    <source>
        <dbReference type="Proteomes" id="UP000509704"/>
    </source>
</evidence>
<protein>
    <recommendedName>
        <fullName evidence="1">Glutaredoxin domain-containing protein</fullName>
    </recommendedName>
</protein>
<gene>
    <name evidence="2" type="ORF">HG535_0F01590</name>
</gene>
<organism evidence="2 3">
    <name type="scientific">Zygotorulaspora mrakii</name>
    <name type="common">Zygosaccharomyces mrakii</name>
    <dbReference type="NCBI Taxonomy" id="42260"/>
    <lineage>
        <taxon>Eukaryota</taxon>
        <taxon>Fungi</taxon>
        <taxon>Dikarya</taxon>
        <taxon>Ascomycota</taxon>
        <taxon>Saccharomycotina</taxon>
        <taxon>Saccharomycetes</taxon>
        <taxon>Saccharomycetales</taxon>
        <taxon>Saccharomycetaceae</taxon>
        <taxon>Zygotorulaspora</taxon>
    </lineage>
</organism>
<reference evidence="2 3" key="1">
    <citation type="submission" date="2020-07" db="EMBL/GenBank/DDBJ databases">
        <title>The yeast mating-type switching endonuclease HO is a domesticated member of an unorthodox homing genetic element family.</title>
        <authorList>
            <person name="Coughlan A.Y."/>
            <person name="Lombardi L."/>
            <person name="Braun-Galleani S."/>
            <person name="Martos A.R."/>
            <person name="Galeote V."/>
            <person name="Bigey F."/>
            <person name="Dequin S."/>
            <person name="Byrne K.P."/>
            <person name="Wolfe K.H."/>
        </authorList>
    </citation>
    <scope>NUCLEOTIDE SEQUENCE [LARGE SCALE GENOMIC DNA]</scope>
    <source>
        <strain evidence="2 3">NRRL Y-6702</strain>
    </source>
</reference>
<dbReference type="KEGG" id="zmk:HG535_0F01590"/>
<name>A0A7H9B4N3_ZYGMR</name>
<feature type="domain" description="Glutaredoxin" evidence="1">
    <location>
        <begin position="19"/>
        <end position="82"/>
    </location>
</feature>
<dbReference type="Pfam" id="PF00462">
    <property type="entry name" value="Glutaredoxin"/>
    <property type="match status" value="1"/>
</dbReference>
<dbReference type="EMBL" id="CP058609">
    <property type="protein sequence ID" value="QLG73648.1"/>
    <property type="molecule type" value="Genomic_DNA"/>
</dbReference>
<sequence>MVDYNSEVRKLIGGHKFFLFSASWCPDCRYAISVFSKYGVIGKIHNFDIASLSTKEQQEWRNAFQKVTGSRNLPTLYVNGSVWGTEAQLHKFESRDSLAEEFAKIGLTS</sequence>
<dbReference type="SUPFAM" id="SSF52833">
    <property type="entry name" value="Thioredoxin-like"/>
    <property type="match status" value="1"/>
</dbReference>
<keyword evidence="3" id="KW-1185">Reference proteome</keyword>
<dbReference type="AlphaFoldDB" id="A0A7H9B4N3"/>
<proteinExistence type="predicted"/>
<accession>A0A7H9B4N3</accession>
<dbReference type="OrthoDB" id="418495at2759"/>
<dbReference type="InterPro" id="IPR002109">
    <property type="entry name" value="Glutaredoxin"/>
</dbReference>
<dbReference type="GO" id="GO:0016491">
    <property type="term" value="F:oxidoreductase activity"/>
    <property type="evidence" value="ECO:0007669"/>
    <property type="project" value="UniProtKB-ARBA"/>
</dbReference>
<dbReference type="Proteomes" id="UP000509704">
    <property type="component" value="Chromosome 6"/>
</dbReference>